<evidence type="ECO:0000313" key="2">
    <source>
        <dbReference type="Proteomes" id="UP001649230"/>
    </source>
</evidence>
<keyword evidence="2" id="KW-1185">Reference proteome</keyword>
<dbReference type="EMBL" id="CP090978">
    <property type="protein sequence ID" value="UJF35882.1"/>
    <property type="molecule type" value="Genomic_DNA"/>
</dbReference>
<reference evidence="1 2" key="1">
    <citation type="journal article" date="2024" name="Int. J. Syst. Evol. Microbiol.">
        <title>Paenibacillus hexagrammi sp. nov., a novel bacterium isolated from the gut content of Hexagrammos agrammus.</title>
        <authorList>
            <person name="Jung H.K."/>
            <person name="Kim D.G."/>
            <person name="Zin H."/>
            <person name="Park J."/>
            <person name="Jung H."/>
            <person name="Kim Y.O."/>
            <person name="Kong H.J."/>
            <person name="Kim J.W."/>
            <person name="Kim Y.S."/>
        </authorList>
    </citation>
    <scope>NUCLEOTIDE SEQUENCE [LARGE SCALE GENOMIC DNA]</scope>
    <source>
        <strain evidence="1 2">YPD9-1</strain>
    </source>
</reference>
<sequence length="76" mass="8601">MIYGTKLIETDSELFAAALAQSPVLVWSFDHMGVYFQVDSGTIVKYTSEQIVIRSEALPHQMKCYSRETSEVSLRP</sequence>
<organism evidence="1 2">
    <name type="scientific">Paenibacillus hexagrammi</name>
    <dbReference type="NCBI Taxonomy" id="2908839"/>
    <lineage>
        <taxon>Bacteria</taxon>
        <taxon>Bacillati</taxon>
        <taxon>Bacillota</taxon>
        <taxon>Bacilli</taxon>
        <taxon>Bacillales</taxon>
        <taxon>Paenibacillaceae</taxon>
        <taxon>Paenibacillus</taxon>
    </lineage>
</organism>
<accession>A0ABY3SPW4</accession>
<evidence type="ECO:0000313" key="1">
    <source>
        <dbReference type="EMBL" id="UJF35882.1"/>
    </source>
</evidence>
<dbReference type="RefSeq" id="WP_235122439.1">
    <property type="nucleotide sequence ID" value="NZ_CP090978.1"/>
</dbReference>
<dbReference type="Proteomes" id="UP001649230">
    <property type="component" value="Chromosome"/>
</dbReference>
<gene>
    <name evidence="1" type="ORF">L0M14_12840</name>
</gene>
<name>A0ABY3SPW4_9BACL</name>
<proteinExistence type="predicted"/>
<protein>
    <submittedName>
        <fullName evidence="1">Uncharacterized protein</fullName>
    </submittedName>
</protein>